<keyword evidence="1" id="KW-1133">Transmembrane helix</keyword>
<organism evidence="2 3">
    <name type="scientific">Kutzneria chonburiensis</name>
    <dbReference type="NCBI Taxonomy" id="1483604"/>
    <lineage>
        <taxon>Bacteria</taxon>
        <taxon>Bacillati</taxon>
        <taxon>Actinomycetota</taxon>
        <taxon>Actinomycetes</taxon>
        <taxon>Pseudonocardiales</taxon>
        <taxon>Pseudonocardiaceae</taxon>
        <taxon>Kutzneria</taxon>
    </lineage>
</organism>
<dbReference type="RefSeq" id="WP_273939928.1">
    <property type="nucleotide sequence ID" value="NZ_CP097263.1"/>
</dbReference>
<dbReference type="EMBL" id="JBHLUD010000001">
    <property type="protein sequence ID" value="MFC0541095.1"/>
    <property type="molecule type" value="Genomic_DNA"/>
</dbReference>
<proteinExistence type="predicted"/>
<keyword evidence="3" id="KW-1185">Reference proteome</keyword>
<reference evidence="2 3" key="1">
    <citation type="submission" date="2024-09" db="EMBL/GenBank/DDBJ databases">
        <authorList>
            <person name="Sun Q."/>
            <person name="Mori K."/>
        </authorList>
    </citation>
    <scope>NUCLEOTIDE SEQUENCE [LARGE SCALE GENOMIC DNA]</scope>
    <source>
        <strain evidence="2 3">TBRC 1432</strain>
    </source>
</reference>
<accession>A0ABV6MMC9</accession>
<name>A0ABV6MMC9_9PSEU</name>
<feature type="transmembrane region" description="Helical" evidence="1">
    <location>
        <begin position="56"/>
        <end position="76"/>
    </location>
</feature>
<keyword evidence="1" id="KW-0812">Transmembrane</keyword>
<evidence type="ECO:0000313" key="2">
    <source>
        <dbReference type="EMBL" id="MFC0541095.1"/>
    </source>
</evidence>
<evidence type="ECO:0000256" key="1">
    <source>
        <dbReference type="SAM" id="Phobius"/>
    </source>
</evidence>
<feature type="transmembrane region" description="Helical" evidence="1">
    <location>
        <begin position="268"/>
        <end position="289"/>
    </location>
</feature>
<sequence length="359" mass="40119">MWFASLLTSGSATFGRLLMTVLIPNALPVFFLWTLLRAHSFTGNSDWSAVLPSTTASDAFAILLALVAIAVLAAILQPFQVRVVRLLEGYWSGWAPTARLAPVFIEFQRRRLHRLLERESELNEELEPGPPVRGLAEQAAALRDSVRRRSELDRVKQRILRYPEAPVEGIHDQDSGLDPDDWDRPNATPLLPTALGNALRTGEISAGERYRLNTIASWPRLYPQLSPKFAEVCDAARDAVDTAANLTVSFFLVAVLGVAGLYREPVNYWIPALALILMCLCYTGSIAAATRFNTCLHVAYDLHRFDMLKALHYKLPRTRKEESTTFEALSDFLLAPRETDREAHGLADANGDTPRYHHD</sequence>
<evidence type="ECO:0000313" key="3">
    <source>
        <dbReference type="Proteomes" id="UP001589810"/>
    </source>
</evidence>
<feature type="transmembrane region" description="Helical" evidence="1">
    <location>
        <begin position="17"/>
        <end position="36"/>
    </location>
</feature>
<comment type="caution">
    <text evidence="2">The sequence shown here is derived from an EMBL/GenBank/DDBJ whole genome shotgun (WGS) entry which is preliminary data.</text>
</comment>
<dbReference type="Proteomes" id="UP001589810">
    <property type="component" value="Unassembled WGS sequence"/>
</dbReference>
<keyword evidence="1" id="KW-0472">Membrane</keyword>
<feature type="transmembrane region" description="Helical" evidence="1">
    <location>
        <begin position="243"/>
        <end position="262"/>
    </location>
</feature>
<gene>
    <name evidence="2" type="ORF">ACFFH7_06355</name>
</gene>
<protein>
    <submittedName>
        <fullName evidence="2">Uncharacterized protein</fullName>
    </submittedName>
</protein>